<dbReference type="HOGENOM" id="CLU_1118946_0_0_7"/>
<dbReference type="InterPro" id="IPR012347">
    <property type="entry name" value="Ferritin-like"/>
</dbReference>
<dbReference type="Proteomes" id="UP000001880">
    <property type="component" value="Chromosome"/>
</dbReference>
<feature type="transmembrane region" description="Helical" evidence="2">
    <location>
        <begin position="187"/>
        <end position="210"/>
    </location>
</feature>
<keyword evidence="2" id="KW-0472">Membrane</keyword>
<dbReference type="SUPFAM" id="SSF47240">
    <property type="entry name" value="Ferritin-like"/>
    <property type="match status" value="1"/>
</dbReference>
<dbReference type="RefSeq" id="WP_012826600.1">
    <property type="nucleotide sequence ID" value="NC_013440.1"/>
</dbReference>
<dbReference type="KEGG" id="hoh:Hoch_1437"/>
<keyword evidence="4" id="KW-1185">Reference proteome</keyword>
<dbReference type="AlphaFoldDB" id="D0LUV1"/>
<dbReference type="CDD" id="cd00657">
    <property type="entry name" value="Ferritin_like"/>
    <property type="match status" value="1"/>
</dbReference>
<keyword evidence="2" id="KW-1133">Transmembrane helix</keyword>
<evidence type="ECO:0000256" key="2">
    <source>
        <dbReference type="SAM" id="Phobius"/>
    </source>
</evidence>
<protein>
    <recommendedName>
        <fullName evidence="5">Rubrerythrin diiron-binding domain-containing protein</fullName>
    </recommendedName>
</protein>
<evidence type="ECO:0000256" key="1">
    <source>
        <dbReference type="SAM" id="MobiDB-lite"/>
    </source>
</evidence>
<sequence length="248" mass="27972">MSRLARILNPIVWRLPGRPARKLLAFARAERGSMIDLAQAARTTPSSERAAMYLRHAADEARHARLFARRSDELRRAAGAESLGPVRADTEDLFDRLGEIDFLAFVHRGERRGRAQFEAYRDYFARRRAREDQALFEGIIADERQHERYTRELLCELAGGEQGAREALRRVARWEAWRRWRRAGRALAAQVYALAMFAVYLLALPLALLVRVVRPARRGWLPSAALGESPARPALGAGPPPDAGGEAR</sequence>
<dbReference type="STRING" id="502025.Hoch_1437"/>
<dbReference type="Gene3D" id="1.20.1260.10">
    <property type="match status" value="1"/>
</dbReference>
<gene>
    <name evidence="3" type="ordered locus">Hoch_1437</name>
</gene>
<feature type="region of interest" description="Disordered" evidence="1">
    <location>
        <begin position="227"/>
        <end position="248"/>
    </location>
</feature>
<dbReference type="OrthoDB" id="5518537at2"/>
<feature type="compositionally biased region" description="Low complexity" evidence="1">
    <location>
        <begin position="230"/>
        <end position="248"/>
    </location>
</feature>
<reference evidence="3 4" key="1">
    <citation type="journal article" date="2010" name="Stand. Genomic Sci.">
        <title>Complete genome sequence of Haliangium ochraceum type strain (SMP-2).</title>
        <authorList>
            <consortium name="US DOE Joint Genome Institute (JGI-PGF)"/>
            <person name="Ivanova N."/>
            <person name="Daum C."/>
            <person name="Lang E."/>
            <person name="Abt B."/>
            <person name="Kopitz M."/>
            <person name="Saunders E."/>
            <person name="Lapidus A."/>
            <person name="Lucas S."/>
            <person name="Glavina Del Rio T."/>
            <person name="Nolan M."/>
            <person name="Tice H."/>
            <person name="Copeland A."/>
            <person name="Cheng J.F."/>
            <person name="Chen F."/>
            <person name="Bruce D."/>
            <person name="Goodwin L."/>
            <person name="Pitluck S."/>
            <person name="Mavromatis K."/>
            <person name="Pati A."/>
            <person name="Mikhailova N."/>
            <person name="Chen A."/>
            <person name="Palaniappan K."/>
            <person name="Land M."/>
            <person name="Hauser L."/>
            <person name="Chang Y.J."/>
            <person name="Jeffries C.D."/>
            <person name="Detter J.C."/>
            <person name="Brettin T."/>
            <person name="Rohde M."/>
            <person name="Goker M."/>
            <person name="Bristow J."/>
            <person name="Markowitz V."/>
            <person name="Eisen J.A."/>
            <person name="Hugenholtz P."/>
            <person name="Kyrpides N.C."/>
            <person name="Klenk H.P."/>
        </authorList>
    </citation>
    <scope>NUCLEOTIDE SEQUENCE [LARGE SCALE GENOMIC DNA]</scope>
    <source>
        <strain evidence="4">DSM 14365 / CIP 107738 / JCM 11303 / AJ 13395 / SMP-2</strain>
    </source>
</reference>
<evidence type="ECO:0008006" key="5">
    <source>
        <dbReference type="Google" id="ProtNLM"/>
    </source>
</evidence>
<evidence type="ECO:0000313" key="4">
    <source>
        <dbReference type="Proteomes" id="UP000001880"/>
    </source>
</evidence>
<evidence type="ECO:0000313" key="3">
    <source>
        <dbReference type="EMBL" id="ACY13991.1"/>
    </source>
</evidence>
<name>D0LUV1_HALO1</name>
<dbReference type="eggNOG" id="COG1633">
    <property type="taxonomic scope" value="Bacteria"/>
</dbReference>
<accession>D0LUV1</accession>
<dbReference type="InterPro" id="IPR009078">
    <property type="entry name" value="Ferritin-like_SF"/>
</dbReference>
<keyword evidence="2" id="KW-0812">Transmembrane</keyword>
<organism evidence="3 4">
    <name type="scientific">Haliangium ochraceum (strain DSM 14365 / JCM 11303 / SMP-2)</name>
    <dbReference type="NCBI Taxonomy" id="502025"/>
    <lineage>
        <taxon>Bacteria</taxon>
        <taxon>Pseudomonadati</taxon>
        <taxon>Myxococcota</taxon>
        <taxon>Polyangia</taxon>
        <taxon>Haliangiales</taxon>
        <taxon>Kofleriaceae</taxon>
        <taxon>Haliangium</taxon>
    </lineage>
</organism>
<dbReference type="EMBL" id="CP001804">
    <property type="protein sequence ID" value="ACY13991.1"/>
    <property type="molecule type" value="Genomic_DNA"/>
</dbReference>
<proteinExistence type="predicted"/>